<dbReference type="InterPro" id="IPR055348">
    <property type="entry name" value="DctQ"/>
</dbReference>
<evidence type="ECO:0000256" key="1">
    <source>
        <dbReference type="ARBA" id="ARBA00004429"/>
    </source>
</evidence>
<evidence type="ECO:0000256" key="4">
    <source>
        <dbReference type="ARBA" id="ARBA00022519"/>
    </source>
</evidence>
<evidence type="ECO:0000259" key="10">
    <source>
        <dbReference type="Pfam" id="PF04290"/>
    </source>
</evidence>
<organism evidence="11 12">
    <name type="scientific">Pseudohoeflea coraliihabitans</name>
    <dbReference type="NCBI Taxonomy" id="2860393"/>
    <lineage>
        <taxon>Bacteria</taxon>
        <taxon>Pseudomonadati</taxon>
        <taxon>Pseudomonadota</taxon>
        <taxon>Alphaproteobacteria</taxon>
        <taxon>Hyphomicrobiales</taxon>
        <taxon>Rhizobiaceae</taxon>
        <taxon>Pseudohoeflea</taxon>
    </lineage>
</organism>
<evidence type="ECO:0000256" key="2">
    <source>
        <dbReference type="ARBA" id="ARBA00022448"/>
    </source>
</evidence>
<sequence length="176" mass="19704">MNRLRQFVSMSAAIVAAFMLFIATFSVVVQIIMRYQNNPNLWSIELSQFAVIAMVFIGAAAAARDRQHFRIDYIAGLVGRRTEKWFDVVSRLVGLATLAVLGLYAIRMLESVMNTYSTAAQIPVRYVYYLMIYGIVSWIILLLLEFFIPDADDPKGLETARAELLAGQSDKAGAPQ</sequence>
<dbReference type="Pfam" id="PF04290">
    <property type="entry name" value="DctQ"/>
    <property type="match status" value="1"/>
</dbReference>
<dbReference type="EMBL" id="JAHWQX010000002">
    <property type="protein sequence ID" value="MBW3097050.1"/>
    <property type="molecule type" value="Genomic_DNA"/>
</dbReference>
<dbReference type="InterPro" id="IPR007387">
    <property type="entry name" value="TRAP_DctQ"/>
</dbReference>
<name>A0ABS6WPP2_9HYPH</name>
<evidence type="ECO:0000256" key="7">
    <source>
        <dbReference type="ARBA" id="ARBA00023136"/>
    </source>
</evidence>
<feature type="transmembrane region" description="Helical" evidence="9">
    <location>
        <begin position="85"/>
        <end position="106"/>
    </location>
</feature>
<evidence type="ECO:0000313" key="12">
    <source>
        <dbReference type="Proteomes" id="UP001430804"/>
    </source>
</evidence>
<dbReference type="RefSeq" id="WP_219200996.1">
    <property type="nucleotide sequence ID" value="NZ_JAHWQX010000002.1"/>
</dbReference>
<comment type="subcellular location">
    <subcellularLocation>
        <location evidence="1 9">Cell inner membrane</location>
        <topology evidence="1 9">Multi-pass membrane protein</topology>
    </subcellularLocation>
</comment>
<keyword evidence="3" id="KW-1003">Cell membrane</keyword>
<keyword evidence="6 9" id="KW-1133">Transmembrane helix</keyword>
<keyword evidence="7 9" id="KW-0472">Membrane</keyword>
<evidence type="ECO:0000313" key="11">
    <source>
        <dbReference type="EMBL" id="MBW3097050.1"/>
    </source>
</evidence>
<evidence type="ECO:0000256" key="9">
    <source>
        <dbReference type="RuleBase" id="RU369079"/>
    </source>
</evidence>
<reference evidence="11" key="1">
    <citation type="submission" date="2021-07" db="EMBL/GenBank/DDBJ databases">
        <title>Pseudohoeflea marina sp. nov. a polyhydroxyalcanoate-producing bacterium.</title>
        <authorList>
            <person name="Zheng W."/>
            <person name="Yu S."/>
            <person name="Huang Y."/>
        </authorList>
    </citation>
    <scope>NUCLEOTIDE SEQUENCE</scope>
    <source>
        <strain evidence="11">DP4N28-3</strain>
    </source>
</reference>
<protein>
    <recommendedName>
        <fullName evidence="9">TRAP transporter small permease protein</fullName>
    </recommendedName>
</protein>
<evidence type="ECO:0000256" key="3">
    <source>
        <dbReference type="ARBA" id="ARBA00022475"/>
    </source>
</evidence>
<feature type="transmembrane region" description="Helical" evidence="9">
    <location>
        <begin position="45"/>
        <end position="64"/>
    </location>
</feature>
<comment type="subunit">
    <text evidence="9">The complex comprises the extracytoplasmic solute receptor protein and the two transmembrane proteins.</text>
</comment>
<accession>A0ABS6WPP2</accession>
<feature type="transmembrane region" description="Helical" evidence="9">
    <location>
        <begin position="126"/>
        <end position="148"/>
    </location>
</feature>
<evidence type="ECO:0000256" key="8">
    <source>
        <dbReference type="ARBA" id="ARBA00038436"/>
    </source>
</evidence>
<evidence type="ECO:0000256" key="6">
    <source>
        <dbReference type="ARBA" id="ARBA00022989"/>
    </source>
</evidence>
<proteinExistence type="inferred from homology"/>
<comment type="similarity">
    <text evidence="8 9">Belongs to the TRAP transporter small permease family.</text>
</comment>
<keyword evidence="5 9" id="KW-0812">Transmembrane</keyword>
<keyword evidence="2 9" id="KW-0813">Transport</keyword>
<dbReference type="Proteomes" id="UP001430804">
    <property type="component" value="Unassembled WGS sequence"/>
</dbReference>
<dbReference type="PANTHER" id="PTHR35011:SF2">
    <property type="entry name" value="2,3-DIKETO-L-GULONATE TRAP TRANSPORTER SMALL PERMEASE PROTEIN YIAM"/>
    <property type="match status" value="1"/>
</dbReference>
<dbReference type="PANTHER" id="PTHR35011">
    <property type="entry name" value="2,3-DIKETO-L-GULONATE TRAP TRANSPORTER SMALL PERMEASE PROTEIN YIAM"/>
    <property type="match status" value="1"/>
</dbReference>
<keyword evidence="12" id="KW-1185">Reference proteome</keyword>
<comment type="function">
    <text evidence="9">Part of the tripartite ATP-independent periplasmic (TRAP) transport system.</text>
</comment>
<keyword evidence="4 9" id="KW-0997">Cell inner membrane</keyword>
<feature type="domain" description="Tripartite ATP-independent periplasmic transporters DctQ component" evidence="10">
    <location>
        <begin position="25"/>
        <end position="146"/>
    </location>
</feature>
<comment type="caution">
    <text evidence="11">The sequence shown here is derived from an EMBL/GenBank/DDBJ whole genome shotgun (WGS) entry which is preliminary data.</text>
</comment>
<feature type="transmembrane region" description="Helical" evidence="9">
    <location>
        <begin position="12"/>
        <end position="33"/>
    </location>
</feature>
<evidence type="ECO:0000256" key="5">
    <source>
        <dbReference type="ARBA" id="ARBA00022692"/>
    </source>
</evidence>
<gene>
    <name evidence="11" type="ORF">KY465_07140</name>
</gene>